<dbReference type="EMBL" id="CAEZVI010000018">
    <property type="protein sequence ID" value="CAB4624286.1"/>
    <property type="molecule type" value="Genomic_DNA"/>
</dbReference>
<proteinExistence type="predicted"/>
<dbReference type="InterPro" id="IPR018561">
    <property type="entry name" value="AosR"/>
</dbReference>
<name>A0A6J6IIF9_9ZZZZ</name>
<dbReference type="Pfam" id="PF09438">
    <property type="entry name" value="DUF2017"/>
    <property type="match status" value="1"/>
</dbReference>
<sequence>MGNSATRGPTLMSQSHGFTRHGEELFVAQFSDSEKDVLINLSQQIIELLSERVDQHDQDPLAAMVGITVHDSPPDDEVLLRLLPNAYADGVDAAEFRRYTESVLRTKKQAHAMSIRTMLMSSEDGSIELNHELANAWLGGINDIRLALGVRLNVEKNSHEELELLAPDDPMRGVYGVYSWLGWLQGNLLQALMDGIES</sequence>
<dbReference type="AlphaFoldDB" id="A0A6J6IIF9"/>
<reference evidence="1" key="1">
    <citation type="submission" date="2020-05" db="EMBL/GenBank/DDBJ databases">
        <authorList>
            <person name="Chiriac C."/>
            <person name="Salcher M."/>
            <person name="Ghai R."/>
            <person name="Kavagutti S V."/>
        </authorList>
    </citation>
    <scope>NUCLEOTIDE SEQUENCE</scope>
</reference>
<gene>
    <name evidence="1" type="ORF">UFOPK1981_00315</name>
</gene>
<protein>
    <submittedName>
        <fullName evidence="1">Unannotated protein</fullName>
    </submittedName>
</protein>
<accession>A0A6J6IIF9</accession>
<organism evidence="1">
    <name type="scientific">freshwater metagenome</name>
    <dbReference type="NCBI Taxonomy" id="449393"/>
    <lineage>
        <taxon>unclassified sequences</taxon>
        <taxon>metagenomes</taxon>
        <taxon>ecological metagenomes</taxon>
    </lineage>
</organism>
<evidence type="ECO:0000313" key="1">
    <source>
        <dbReference type="EMBL" id="CAB4624286.1"/>
    </source>
</evidence>